<dbReference type="CDD" id="cd00293">
    <property type="entry name" value="USP-like"/>
    <property type="match status" value="1"/>
</dbReference>
<proteinExistence type="inferred from homology"/>
<dbReference type="Pfam" id="PF00582">
    <property type="entry name" value="Usp"/>
    <property type="match status" value="2"/>
</dbReference>
<dbReference type="AlphaFoldDB" id="B8CJZ1"/>
<evidence type="ECO:0000313" key="7">
    <source>
        <dbReference type="Proteomes" id="UP000000753"/>
    </source>
</evidence>
<reference evidence="6 7" key="1">
    <citation type="journal article" date="2008" name="PLoS ONE">
        <title>Environmental adaptation: genomic analysis of the piezotolerant and psychrotolerant deep-sea iron reducing bacterium Shewanella piezotolerans WP3.</title>
        <authorList>
            <person name="Wang F."/>
            <person name="Wang J."/>
            <person name="Jian H."/>
            <person name="Zhang B."/>
            <person name="Li S."/>
            <person name="Wang F."/>
            <person name="Zeng X."/>
            <person name="Gao L."/>
            <person name="Bartlett D.H."/>
            <person name="Yu J."/>
            <person name="Hu S."/>
            <person name="Xiao X."/>
        </authorList>
    </citation>
    <scope>NUCLEOTIDE SEQUENCE [LARGE SCALE GENOMIC DNA]</scope>
    <source>
        <strain evidence="7">WP3 / JCM 13877</strain>
    </source>
</reference>
<organism evidence="6 7">
    <name type="scientific">Shewanella piezotolerans (strain WP3 / JCM 13877)</name>
    <dbReference type="NCBI Taxonomy" id="225849"/>
    <lineage>
        <taxon>Bacteria</taxon>
        <taxon>Pseudomonadati</taxon>
        <taxon>Pseudomonadota</taxon>
        <taxon>Gammaproteobacteria</taxon>
        <taxon>Alteromonadales</taxon>
        <taxon>Shewanellaceae</taxon>
        <taxon>Shewanella</taxon>
    </lineage>
</organism>
<keyword evidence="3" id="KW-0963">Cytoplasm</keyword>
<dbReference type="Gene3D" id="3.40.50.12370">
    <property type="match status" value="1"/>
</dbReference>
<comment type="function">
    <text evidence="4">Required for resistance to DNA-damaging agents.</text>
</comment>
<dbReference type="EMBL" id="CP000472">
    <property type="protein sequence ID" value="ACJ27694.1"/>
    <property type="molecule type" value="Genomic_DNA"/>
</dbReference>
<evidence type="ECO:0000313" key="6">
    <source>
        <dbReference type="EMBL" id="ACJ27694.1"/>
    </source>
</evidence>
<dbReference type="OrthoDB" id="239260at2"/>
<dbReference type="PANTHER" id="PTHR47892">
    <property type="entry name" value="UNIVERSAL STRESS PROTEIN E"/>
    <property type="match status" value="1"/>
</dbReference>
<dbReference type="GO" id="GO:0005737">
    <property type="term" value="C:cytoplasm"/>
    <property type="evidence" value="ECO:0007669"/>
    <property type="project" value="UniProtKB-SubCell"/>
</dbReference>
<dbReference type="RefSeq" id="WP_020911073.1">
    <property type="nucleotide sequence ID" value="NC_011566.1"/>
</dbReference>
<evidence type="ECO:0000256" key="4">
    <source>
        <dbReference type="ARBA" id="ARBA00037131"/>
    </source>
</evidence>
<dbReference type="PANTHER" id="PTHR47892:SF1">
    <property type="entry name" value="UNIVERSAL STRESS PROTEIN E"/>
    <property type="match status" value="1"/>
</dbReference>
<comment type="subcellular location">
    <subcellularLocation>
        <location evidence="1">Cytoplasm</location>
    </subcellularLocation>
</comment>
<dbReference type="eggNOG" id="COG0589">
    <property type="taxonomic scope" value="Bacteria"/>
</dbReference>
<evidence type="ECO:0000256" key="3">
    <source>
        <dbReference type="ARBA" id="ARBA00022490"/>
    </source>
</evidence>
<gene>
    <name evidence="6" type="ordered locus">swp_0886</name>
</gene>
<dbReference type="KEGG" id="swp:swp_0886"/>
<sequence>MISYHHTLALVDNNSVAQFALNKALQLACKTKAKVTALKVEKPYNNFLNRLGLIPDNALDPMLFVNKLLSKYQRLGVEVEVKQIKNTKDHIAILNETNASDYDLVMINNQHHNTIVSEFLPSCEEHLLRESNLPILIVGNKSWQKQGHILTALETAGSNIAHRELNQDLLEDSQQLASLLENDIHLLNCYQLENWSMSIKREANFISDEEQRSQHWGHLVDSAKAYQLDSDHLHLEQGLPDHVIPVIASRCNANLLVIGAGEHHGFISDLKGHTSSVIIDQLKCDILAIKPVSH</sequence>
<dbReference type="STRING" id="225849.swp_0886"/>
<evidence type="ECO:0000259" key="5">
    <source>
        <dbReference type="Pfam" id="PF00582"/>
    </source>
</evidence>
<dbReference type="Proteomes" id="UP000000753">
    <property type="component" value="Chromosome"/>
</dbReference>
<feature type="domain" description="UspA" evidence="5">
    <location>
        <begin position="169"/>
        <end position="290"/>
    </location>
</feature>
<dbReference type="SUPFAM" id="SSF52402">
    <property type="entry name" value="Adenine nucleotide alpha hydrolases-like"/>
    <property type="match status" value="2"/>
</dbReference>
<evidence type="ECO:0000256" key="1">
    <source>
        <dbReference type="ARBA" id="ARBA00004496"/>
    </source>
</evidence>
<keyword evidence="7" id="KW-1185">Reference proteome</keyword>
<comment type="similarity">
    <text evidence="2">Belongs to the universal stress protein A family.</text>
</comment>
<accession>B8CJZ1</accession>
<dbReference type="InterPro" id="IPR006016">
    <property type="entry name" value="UspA"/>
</dbReference>
<evidence type="ECO:0000256" key="2">
    <source>
        <dbReference type="ARBA" id="ARBA00008791"/>
    </source>
</evidence>
<feature type="domain" description="UspA" evidence="5">
    <location>
        <begin position="4"/>
        <end position="138"/>
    </location>
</feature>
<name>B8CJZ1_SHEPW</name>
<dbReference type="HOGENOM" id="CLU_049301_1_2_6"/>
<protein>
    <submittedName>
        <fullName evidence="6">UspA (Universal stress protein)</fullName>
    </submittedName>
</protein>